<dbReference type="InterPro" id="IPR036691">
    <property type="entry name" value="Endo/exonu/phosph_ase_sf"/>
</dbReference>
<proteinExistence type="predicted"/>
<dbReference type="GO" id="GO:0046856">
    <property type="term" value="P:phosphatidylinositol dephosphorylation"/>
    <property type="evidence" value="ECO:0007669"/>
    <property type="project" value="InterPro"/>
</dbReference>
<sequence length="90" mass="10165">MCKRYREYMLPRTARIAVGTYNVNGGKHFRSVVYKDVSLSDWLLDSPRLSKSHSLVDVTNVSEAEVPIDIYAIGFEEIVDLNASNIMAAR</sequence>
<dbReference type="Gene3D" id="3.60.10.10">
    <property type="entry name" value="Endonuclease/exonuclease/phosphatase"/>
    <property type="match status" value="1"/>
</dbReference>
<dbReference type="GO" id="GO:0004439">
    <property type="term" value="F:phosphatidylinositol-4,5-bisphosphate 5-phosphatase activity"/>
    <property type="evidence" value="ECO:0007669"/>
    <property type="project" value="TreeGrafter"/>
</dbReference>
<name>A0A7R9JKK8_TIMCA</name>
<gene>
    <name evidence="1" type="ORF">TCMB3V08_LOCUS13592</name>
</gene>
<evidence type="ECO:0000313" key="1">
    <source>
        <dbReference type="EMBL" id="CAD7581059.1"/>
    </source>
</evidence>
<dbReference type="PANTHER" id="PTHR11200">
    <property type="entry name" value="INOSITOL 5-PHOSPHATASE"/>
    <property type="match status" value="1"/>
</dbReference>
<protein>
    <submittedName>
        <fullName evidence="1">(California timema) hypothetical protein</fullName>
    </submittedName>
</protein>
<dbReference type="AlphaFoldDB" id="A0A7R9JKK8"/>
<dbReference type="InterPro" id="IPR046985">
    <property type="entry name" value="IP5"/>
</dbReference>
<dbReference type="EMBL" id="OE208999">
    <property type="protein sequence ID" value="CAD7581059.1"/>
    <property type="molecule type" value="Genomic_DNA"/>
</dbReference>
<accession>A0A7R9JKK8</accession>
<reference evidence="1" key="1">
    <citation type="submission" date="2020-11" db="EMBL/GenBank/DDBJ databases">
        <authorList>
            <person name="Tran Van P."/>
        </authorList>
    </citation>
    <scope>NUCLEOTIDE SEQUENCE</scope>
</reference>
<dbReference type="GO" id="GO:0098793">
    <property type="term" value="C:presynapse"/>
    <property type="evidence" value="ECO:0007669"/>
    <property type="project" value="GOC"/>
</dbReference>
<dbReference type="SUPFAM" id="SSF56219">
    <property type="entry name" value="DNase I-like"/>
    <property type="match status" value="1"/>
</dbReference>
<dbReference type="PANTHER" id="PTHR11200:SF257">
    <property type="entry name" value="PHOSPHOINOSITIDE 5-PHOSPHATASE"/>
    <property type="match status" value="1"/>
</dbReference>
<organism evidence="1">
    <name type="scientific">Timema californicum</name>
    <name type="common">California timema</name>
    <name type="synonym">Walking stick</name>
    <dbReference type="NCBI Taxonomy" id="61474"/>
    <lineage>
        <taxon>Eukaryota</taxon>
        <taxon>Metazoa</taxon>
        <taxon>Ecdysozoa</taxon>
        <taxon>Arthropoda</taxon>
        <taxon>Hexapoda</taxon>
        <taxon>Insecta</taxon>
        <taxon>Pterygota</taxon>
        <taxon>Neoptera</taxon>
        <taxon>Polyneoptera</taxon>
        <taxon>Phasmatodea</taxon>
        <taxon>Timematodea</taxon>
        <taxon>Timematoidea</taxon>
        <taxon>Timematidae</taxon>
        <taxon>Timema</taxon>
    </lineage>
</organism>
<dbReference type="GO" id="GO:0048488">
    <property type="term" value="P:synaptic vesicle endocytosis"/>
    <property type="evidence" value="ECO:0007669"/>
    <property type="project" value="TreeGrafter"/>
</dbReference>